<name>A0ABD6F1Q9_9BILA</name>
<protein>
    <submittedName>
        <fullName evidence="1">Uncharacterized protein</fullName>
    </submittedName>
</protein>
<dbReference type="AlphaFoldDB" id="A0ABD6F1Q9"/>
<reference evidence="1 2" key="1">
    <citation type="submission" date="2024-08" db="EMBL/GenBank/DDBJ databases">
        <title>Gnathostoma spinigerum genome.</title>
        <authorList>
            <person name="Gonzalez-Bertolin B."/>
            <person name="Monzon S."/>
            <person name="Zaballos A."/>
            <person name="Jimenez P."/>
            <person name="Dekumyoy P."/>
            <person name="Varona S."/>
            <person name="Cuesta I."/>
            <person name="Sumanam S."/>
            <person name="Adisakwattana P."/>
            <person name="Gasser R.B."/>
            <person name="Hernandez-Gonzalez A."/>
            <person name="Young N.D."/>
            <person name="Perteguer M.J."/>
        </authorList>
    </citation>
    <scope>NUCLEOTIDE SEQUENCE [LARGE SCALE GENOMIC DNA]</scope>
    <source>
        <strain evidence="1">AL3</strain>
        <tissue evidence="1">Liver</tissue>
    </source>
</reference>
<evidence type="ECO:0000313" key="1">
    <source>
        <dbReference type="EMBL" id="MFH4983728.1"/>
    </source>
</evidence>
<proteinExistence type="predicted"/>
<dbReference type="EMBL" id="JBGFUD010013497">
    <property type="protein sequence ID" value="MFH4983728.1"/>
    <property type="molecule type" value="Genomic_DNA"/>
</dbReference>
<accession>A0ABD6F1Q9</accession>
<comment type="caution">
    <text evidence="1">The sequence shown here is derived from an EMBL/GenBank/DDBJ whole genome shotgun (WGS) entry which is preliminary data.</text>
</comment>
<sequence>MKMKKAAKEDTLNMDGLKRSKVTRLKSIRNRDFTYDIDVTGEKDANRSESELTYESLASQLARLEYPHMHSSYKVTLKSHPKRMSTLMKGKRKVHFITDSAWDIRGGTC</sequence>
<evidence type="ECO:0000313" key="2">
    <source>
        <dbReference type="Proteomes" id="UP001608902"/>
    </source>
</evidence>
<organism evidence="1 2">
    <name type="scientific">Gnathostoma spinigerum</name>
    <dbReference type="NCBI Taxonomy" id="75299"/>
    <lineage>
        <taxon>Eukaryota</taxon>
        <taxon>Metazoa</taxon>
        <taxon>Ecdysozoa</taxon>
        <taxon>Nematoda</taxon>
        <taxon>Chromadorea</taxon>
        <taxon>Rhabditida</taxon>
        <taxon>Spirurina</taxon>
        <taxon>Gnathostomatomorpha</taxon>
        <taxon>Gnathostomatoidea</taxon>
        <taxon>Gnathostomatidae</taxon>
        <taxon>Gnathostoma</taxon>
    </lineage>
</organism>
<keyword evidence="2" id="KW-1185">Reference proteome</keyword>
<gene>
    <name evidence="1" type="ORF">AB6A40_010437</name>
</gene>
<dbReference type="Proteomes" id="UP001608902">
    <property type="component" value="Unassembled WGS sequence"/>
</dbReference>